<dbReference type="PROSITE" id="PS50026">
    <property type="entry name" value="EGF_3"/>
    <property type="match status" value="1"/>
</dbReference>
<evidence type="ECO:0000256" key="3">
    <source>
        <dbReference type="ARBA" id="ARBA00023157"/>
    </source>
</evidence>
<organism evidence="6 7">
    <name type="scientific">Amazona aestiva</name>
    <name type="common">Blue-fronted Amazon parrot</name>
    <dbReference type="NCBI Taxonomy" id="12930"/>
    <lineage>
        <taxon>Eukaryota</taxon>
        <taxon>Metazoa</taxon>
        <taxon>Chordata</taxon>
        <taxon>Craniata</taxon>
        <taxon>Vertebrata</taxon>
        <taxon>Euteleostomi</taxon>
        <taxon>Archelosauria</taxon>
        <taxon>Archosauria</taxon>
        <taxon>Dinosauria</taxon>
        <taxon>Saurischia</taxon>
        <taxon>Theropoda</taxon>
        <taxon>Coelurosauria</taxon>
        <taxon>Aves</taxon>
        <taxon>Neognathae</taxon>
        <taxon>Neoaves</taxon>
        <taxon>Telluraves</taxon>
        <taxon>Australaves</taxon>
        <taxon>Psittaciformes</taxon>
        <taxon>Psittacidae</taxon>
        <taxon>Amazona</taxon>
    </lineage>
</organism>
<keyword evidence="1 4" id="KW-0245">EGF-like domain</keyword>
<dbReference type="PROSITE" id="PS01186">
    <property type="entry name" value="EGF_2"/>
    <property type="match status" value="1"/>
</dbReference>
<dbReference type="AlphaFoldDB" id="A0A0Q3X1M8"/>
<dbReference type="SUPFAM" id="SSF57196">
    <property type="entry name" value="EGF/Laminin"/>
    <property type="match status" value="1"/>
</dbReference>
<dbReference type="InterPro" id="IPR000742">
    <property type="entry name" value="EGF"/>
</dbReference>
<sequence length="103" mass="11033">MEVSRITIVQQIASQGYRNGADPRSSQGASLKASVSIQTNRCSCQHGFTGTLCEAEINECLSGPCKNNGTCLDLLNRIPFKDDCILSSAVVSCVCLVILNHID</sequence>
<evidence type="ECO:0000313" key="7">
    <source>
        <dbReference type="Proteomes" id="UP000051836"/>
    </source>
</evidence>
<keyword evidence="3 4" id="KW-1015">Disulfide bond</keyword>
<accession>A0A0Q3X1M8</accession>
<evidence type="ECO:0000256" key="4">
    <source>
        <dbReference type="PROSITE-ProRule" id="PRU00076"/>
    </source>
</evidence>
<dbReference type="OrthoDB" id="283575at2759"/>
<dbReference type="STRING" id="12930.A0A0Q3X1M8"/>
<protein>
    <recommendedName>
        <fullName evidence="5">EGF-like domain-containing protein</fullName>
    </recommendedName>
</protein>
<keyword evidence="2" id="KW-0677">Repeat</keyword>
<evidence type="ECO:0000256" key="1">
    <source>
        <dbReference type="ARBA" id="ARBA00022536"/>
    </source>
</evidence>
<dbReference type="Proteomes" id="UP000051836">
    <property type="component" value="Unassembled WGS sequence"/>
</dbReference>
<dbReference type="PANTHER" id="PTHR24049">
    <property type="entry name" value="CRUMBS FAMILY MEMBER"/>
    <property type="match status" value="1"/>
</dbReference>
<feature type="domain" description="EGF-like" evidence="5">
    <location>
        <begin position="56"/>
        <end position="94"/>
    </location>
</feature>
<dbReference type="Gene3D" id="2.10.25.10">
    <property type="entry name" value="Laminin"/>
    <property type="match status" value="2"/>
</dbReference>
<proteinExistence type="predicted"/>
<name>A0A0Q3X1M8_AMAAE</name>
<dbReference type="InterPro" id="IPR051022">
    <property type="entry name" value="Notch_Cell-Fate_Det"/>
</dbReference>
<dbReference type="PROSITE" id="PS00022">
    <property type="entry name" value="EGF_1"/>
    <property type="match status" value="1"/>
</dbReference>
<evidence type="ECO:0000256" key="2">
    <source>
        <dbReference type="ARBA" id="ARBA00022737"/>
    </source>
</evidence>
<dbReference type="EMBL" id="LMAW01000131">
    <property type="protein sequence ID" value="KQL60540.1"/>
    <property type="molecule type" value="Genomic_DNA"/>
</dbReference>
<comment type="caution">
    <text evidence="6">The sequence shown here is derived from an EMBL/GenBank/DDBJ whole genome shotgun (WGS) entry which is preliminary data.</text>
</comment>
<reference evidence="6 7" key="1">
    <citation type="submission" date="2015-10" db="EMBL/GenBank/DDBJ databases">
        <authorList>
            <person name="Gilbert D.G."/>
        </authorList>
    </citation>
    <scope>NUCLEOTIDE SEQUENCE [LARGE SCALE GENOMIC DNA]</scope>
    <source>
        <strain evidence="6">FVVF132</strain>
    </source>
</reference>
<gene>
    <name evidence="6" type="ORF">AAES_06802</name>
</gene>
<keyword evidence="7" id="KW-1185">Reference proteome</keyword>
<evidence type="ECO:0000259" key="5">
    <source>
        <dbReference type="PROSITE" id="PS50026"/>
    </source>
</evidence>
<feature type="disulfide bond" evidence="4">
    <location>
        <begin position="84"/>
        <end position="93"/>
    </location>
</feature>
<evidence type="ECO:0000313" key="6">
    <source>
        <dbReference type="EMBL" id="KQL60540.1"/>
    </source>
</evidence>
<comment type="caution">
    <text evidence="4">Lacks conserved residue(s) required for the propagation of feature annotation.</text>
</comment>